<sequence>MKVRTSYYFTGAETATAHSFWHGGVAAPGKMLEDFSPTSILTAQLLLK</sequence>
<dbReference type="EMBL" id="LAZR01005878">
    <property type="protein sequence ID" value="KKM96459.1"/>
    <property type="molecule type" value="Genomic_DNA"/>
</dbReference>
<name>A0A0F9LN05_9ZZZZ</name>
<proteinExistence type="predicted"/>
<organism evidence="1">
    <name type="scientific">marine sediment metagenome</name>
    <dbReference type="NCBI Taxonomy" id="412755"/>
    <lineage>
        <taxon>unclassified sequences</taxon>
        <taxon>metagenomes</taxon>
        <taxon>ecological metagenomes</taxon>
    </lineage>
</organism>
<evidence type="ECO:0000313" key="1">
    <source>
        <dbReference type="EMBL" id="KKM96459.1"/>
    </source>
</evidence>
<gene>
    <name evidence="1" type="ORF">LCGC14_1177800</name>
</gene>
<protein>
    <submittedName>
        <fullName evidence="1">Uncharacterized protein</fullName>
    </submittedName>
</protein>
<dbReference type="AlphaFoldDB" id="A0A0F9LN05"/>
<accession>A0A0F9LN05</accession>
<comment type="caution">
    <text evidence="1">The sequence shown here is derived from an EMBL/GenBank/DDBJ whole genome shotgun (WGS) entry which is preliminary data.</text>
</comment>
<feature type="non-terminal residue" evidence="1">
    <location>
        <position position="48"/>
    </location>
</feature>
<reference evidence="1" key="1">
    <citation type="journal article" date="2015" name="Nature">
        <title>Complex archaea that bridge the gap between prokaryotes and eukaryotes.</title>
        <authorList>
            <person name="Spang A."/>
            <person name="Saw J.H."/>
            <person name="Jorgensen S.L."/>
            <person name="Zaremba-Niedzwiedzka K."/>
            <person name="Martijn J."/>
            <person name="Lind A.E."/>
            <person name="van Eijk R."/>
            <person name="Schleper C."/>
            <person name="Guy L."/>
            <person name="Ettema T.J."/>
        </authorList>
    </citation>
    <scope>NUCLEOTIDE SEQUENCE</scope>
</reference>